<organism evidence="6 7">
    <name type="scientific">Alpinimonas psychrophila</name>
    <dbReference type="NCBI Taxonomy" id="748908"/>
    <lineage>
        <taxon>Bacteria</taxon>
        <taxon>Bacillati</taxon>
        <taxon>Actinomycetota</taxon>
        <taxon>Actinomycetes</taxon>
        <taxon>Micrococcales</taxon>
        <taxon>Microbacteriaceae</taxon>
        <taxon>Alpinimonas</taxon>
    </lineage>
</organism>
<evidence type="ECO:0000313" key="6">
    <source>
        <dbReference type="EMBL" id="MBA8829745.1"/>
    </source>
</evidence>
<keyword evidence="4" id="KW-0472">Membrane</keyword>
<accession>A0A7W3JV66</accession>
<dbReference type="SUPFAM" id="SSF55874">
    <property type="entry name" value="ATPase domain of HSP90 chaperone/DNA topoisomerase II/histidine kinase"/>
    <property type="match status" value="1"/>
</dbReference>
<dbReference type="GO" id="GO:0000160">
    <property type="term" value="P:phosphorelay signal transduction system"/>
    <property type="evidence" value="ECO:0007669"/>
    <property type="project" value="UniProtKB-KW"/>
</dbReference>
<feature type="transmembrane region" description="Helical" evidence="4">
    <location>
        <begin position="130"/>
        <end position="149"/>
    </location>
</feature>
<dbReference type="Pfam" id="PF02518">
    <property type="entry name" value="HATPase_c"/>
    <property type="match status" value="1"/>
</dbReference>
<dbReference type="InterPro" id="IPR050482">
    <property type="entry name" value="Sensor_HK_TwoCompSys"/>
</dbReference>
<reference evidence="6 7" key="1">
    <citation type="submission" date="2020-07" db="EMBL/GenBank/DDBJ databases">
        <title>Sequencing the genomes of 1000 actinobacteria strains.</title>
        <authorList>
            <person name="Klenk H.-P."/>
        </authorList>
    </citation>
    <scope>NUCLEOTIDE SEQUENCE [LARGE SCALE GENOMIC DNA]</scope>
    <source>
        <strain evidence="6 7">DSM 23737</strain>
    </source>
</reference>
<dbReference type="AlphaFoldDB" id="A0A7W3JV66"/>
<feature type="transmembrane region" description="Helical" evidence="4">
    <location>
        <begin position="161"/>
        <end position="179"/>
    </location>
</feature>
<dbReference type="EMBL" id="JACGWU010000007">
    <property type="protein sequence ID" value="MBA8829745.1"/>
    <property type="molecule type" value="Genomic_DNA"/>
</dbReference>
<protein>
    <submittedName>
        <fullName evidence="6">Signal transduction histidine kinase</fullName>
    </submittedName>
</protein>
<feature type="transmembrane region" description="Helical" evidence="4">
    <location>
        <begin position="76"/>
        <end position="98"/>
    </location>
</feature>
<evidence type="ECO:0000259" key="5">
    <source>
        <dbReference type="Pfam" id="PF02518"/>
    </source>
</evidence>
<keyword evidence="4" id="KW-0812">Transmembrane</keyword>
<evidence type="ECO:0000256" key="1">
    <source>
        <dbReference type="ARBA" id="ARBA00022679"/>
    </source>
</evidence>
<name>A0A7W3JV66_9MICO</name>
<gene>
    <name evidence="6" type="ORF">FB555_001861</name>
</gene>
<evidence type="ECO:0000256" key="2">
    <source>
        <dbReference type="ARBA" id="ARBA00022777"/>
    </source>
</evidence>
<dbReference type="GO" id="GO:0016301">
    <property type="term" value="F:kinase activity"/>
    <property type="evidence" value="ECO:0007669"/>
    <property type="project" value="UniProtKB-KW"/>
</dbReference>
<dbReference type="InterPro" id="IPR003594">
    <property type="entry name" value="HATPase_dom"/>
</dbReference>
<dbReference type="Gene3D" id="3.30.565.10">
    <property type="entry name" value="Histidine kinase-like ATPase, C-terminal domain"/>
    <property type="match status" value="1"/>
</dbReference>
<proteinExistence type="predicted"/>
<keyword evidence="3" id="KW-0902">Two-component regulatory system</keyword>
<evidence type="ECO:0000313" key="7">
    <source>
        <dbReference type="Proteomes" id="UP000524237"/>
    </source>
</evidence>
<dbReference type="CDD" id="cd16917">
    <property type="entry name" value="HATPase_UhpB-NarQ-NarX-like"/>
    <property type="match status" value="1"/>
</dbReference>
<feature type="transmembrane region" description="Helical" evidence="4">
    <location>
        <begin position="47"/>
        <end position="70"/>
    </location>
</feature>
<keyword evidence="2 6" id="KW-0418">Kinase</keyword>
<dbReference type="Proteomes" id="UP000524237">
    <property type="component" value="Unassembled WGS sequence"/>
</dbReference>
<sequence>MALGIPAKFAPLLLSRALSRQLLVYAICLLVTAQVALIAMGIYAGQFVVVAAAGVFFIPLLVLMGMMFWFPYPWVAAIYLATAGTALYIATSAVLTLVPNATTTALAPFALVSIAMTLVTSAAATVPGRVVLAIVGSGLSTLVLVAAATTAQSEFRWDARAVIGALVIIGIAFIVPGQVTLASKAQAAFDASLAEAQEDGARANVNREAIARVHDTLLADLTVVARIKPGPLSPEVRAMLERELAHLVSTDWFVAAIDQSEKTAENARQPSFAAEMFLAAIDSSAVQGLDINMSGDIAALDPLSAEAALALTGAVGQCLSNVVAHAHMTRVDVVVLPSGDGVTVTVIDGGVGFEPDAVAVDRLGLRFSVRSRIESAGGFVTIWSTPGHGTAIMLQVPYGANP</sequence>
<evidence type="ECO:0000256" key="4">
    <source>
        <dbReference type="SAM" id="Phobius"/>
    </source>
</evidence>
<keyword evidence="7" id="KW-1185">Reference proteome</keyword>
<feature type="domain" description="Histidine kinase/HSP90-like ATPase" evidence="5">
    <location>
        <begin position="310"/>
        <end position="398"/>
    </location>
</feature>
<evidence type="ECO:0000256" key="3">
    <source>
        <dbReference type="ARBA" id="ARBA00023012"/>
    </source>
</evidence>
<dbReference type="RefSeq" id="WP_182485174.1">
    <property type="nucleotide sequence ID" value="NZ_JACGWU010000007.1"/>
</dbReference>
<dbReference type="InterPro" id="IPR036890">
    <property type="entry name" value="HATPase_C_sf"/>
</dbReference>
<comment type="caution">
    <text evidence="6">The sequence shown here is derived from an EMBL/GenBank/DDBJ whole genome shotgun (WGS) entry which is preliminary data.</text>
</comment>
<feature type="transmembrane region" description="Helical" evidence="4">
    <location>
        <begin position="22"/>
        <end position="40"/>
    </location>
</feature>
<keyword evidence="4" id="KW-1133">Transmembrane helix</keyword>
<keyword evidence="1" id="KW-0808">Transferase</keyword>
<feature type="transmembrane region" description="Helical" evidence="4">
    <location>
        <begin position="105"/>
        <end position="124"/>
    </location>
</feature>
<dbReference type="PANTHER" id="PTHR24421">
    <property type="entry name" value="NITRATE/NITRITE SENSOR PROTEIN NARX-RELATED"/>
    <property type="match status" value="1"/>
</dbReference>